<accession>A0A816BK77</accession>
<dbReference type="Proteomes" id="UP000663842">
    <property type="component" value="Unassembled WGS sequence"/>
</dbReference>
<dbReference type="Proteomes" id="UP000681967">
    <property type="component" value="Unassembled WGS sequence"/>
</dbReference>
<keyword evidence="9" id="KW-1185">Reference proteome</keyword>
<evidence type="ECO:0000313" key="5">
    <source>
        <dbReference type="EMBL" id="CAF4802137.1"/>
    </source>
</evidence>
<evidence type="ECO:0000313" key="4">
    <source>
        <dbReference type="EMBL" id="CAF4159381.1"/>
    </source>
</evidence>
<dbReference type="EMBL" id="CAJOBJ010262670">
    <property type="protein sequence ID" value="CAF5116460.1"/>
    <property type="molecule type" value="Genomic_DNA"/>
</dbReference>
<evidence type="ECO:0000313" key="7">
    <source>
        <dbReference type="EMBL" id="CAF5116460.1"/>
    </source>
</evidence>
<evidence type="ECO:0000313" key="6">
    <source>
        <dbReference type="EMBL" id="CAF5040342.1"/>
    </source>
</evidence>
<evidence type="ECO:0000313" key="8">
    <source>
        <dbReference type="Proteomes" id="UP000663855"/>
    </source>
</evidence>
<dbReference type="EMBL" id="CAJOBG010005034">
    <property type="protein sequence ID" value="CAF4136795.1"/>
    <property type="molecule type" value="Genomic_DNA"/>
</dbReference>
<dbReference type="EMBL" id="CAJNOV010017632">
    <property type="protein sequence ID" value="CAF1610376.1"/>
    <property type="molecule type" value="Genomic_DNA"/>
</dbReference>
<dbReference type="Proteomes" id="UP000676336">
    <property type="component" value="Unassembled WGS sequence"/>
</dbReference>
<dbReference type="Proteomes" id="UP000663855">
    <property type="component" value="Unassembled WGS sequence"/>
</dbReference>
<evidence type="ECO:0000313" key="1">
    <source>
        <dbReference type="EMBL" id="CAF1610376.1"/>
    </source>
</evidence>
<dbReference type="Proteomes" id="UP000681720">
    <property type="component" value="Unassembled WGS sequence"/>
</dbReference>
<evidence type="ECO:0000313" key="2">
    <source>
        <dbReference type="EMBL" id="CAF2120313.1"/>
    </source>
</evidence>
<dbReference type="EMBL" id="CAJOBI010148842">
    <property type="protein sequence ID" value="CAF4802137.1"/>
    <property type="molecule type" value="Genomic_DNA"/>
</dbReference>
<dbReference type="EMBL" id="CAJNRE010013695">
    <property type="protein sequence ID" value="CAF2120313.1"/>
    <property type="molecule type" value="Genomic_DNA"/>
</dbReference>
<organism evidence="1 8">
    <name type="scientific">Rotaria magnacalcarata</name>
    <dbReference type="NCBI Taxonomy" id="392030"/>
    <lineage>
        <taxon>Eukaryota</taxon>
        <taxon>Metazoa</taxon>
        <taxon>Spiralia</taxon>
        <taxon>Gnathifera</taxon>
        <taxon>Rotifera</taxon>
        <taxon>Eurotatoria</taxon>
        <taxon>Bdelloidea</taxon>
        <taxon>Philodinida</taxon>
        <taxon>Philodinidae</taxon>
        <taxon>Rotaria</taxon>
    </lineage>
</organism>
<dbReference type="EMBL" id="CAJOBH010223809">
    <property type="protein sequence ID" value="CAF5040342.1"/>
    <property type="molecule type" value="Genomic_DNA"/>
</dbReference>
<evidence type="ECO:0000313" key="9">
    <source>
        <dbReference type="Proteomes" id="UP000663866"/>
    </source>
</evidence>
<reference evidence="1" key="1">
    <citation type="submission" date="2021-02" db="EMBL/GenBank/DDBJ databases">
        <authorList>
            <person name="Nowell W R."/>
        </authorList>
    </citation>
    <scope>NUCLEOTIDE SEQUENCE</scope>
</reference>
<evidence type="ECO:0000313" key="3">
    <source>
        <dbReference type="EMBL" id="CAF4136795.1"/>
    </source>
</evidence>
<dbReference type="Proteomes" id="UP000663824">
    <property type="component" value="Unassembled WGS sequence"/>
</dbReference>
<comment type="caution">
    <text evidence="1">The sequence shown here is derived from an EMBL/GenBank/DDBJ whole genome shotgun (WGS) entry which is preliminary data.</text>
</comment>
<protein>
    <submittedName>
        <fullName evidence="1">Uncharacterized protein</fullName>
    </submittedName>
</protein>
<dbReference type="EMBL" id="CAJOBF010004972">
    <property type="protein sequence ID" value="CAF4159381.1"/>
    <property type="molecule type" value="Genomic_DNA"/>
</dbReference>
<proteinExistence type="predicted"/>
<sequence>MDYIGKTCCTIDTRPLLIDDTFVSIKKMTEHEVDLSTLSPAYKTITHPENRSLSLTANDQYLLMHQEPSLCFYDREMNLVKQTLWPHGKFWEIC</sequence>
<name>A0A816BK77_9BILA</name>
<dbReference type="Proteomes" id="UP000663866">
    <property type="component" value="Unassembled WGS sequence"/>
</dbReference>
<dbReference type="AlphaFoldDB" id="A0A816BK77"/>
<gene>
    <name evidence="6" type="ORF">BYL167_LOCUS56851</name>
    <name evidence="1" type="ORF">CJN711_LOCUS36433</name>
    <name evidence="7" type="ORF">GIL414_LOCUS63355</name>
    <name evidence="2" type="ORF">MBJ925_LOCUS25775</name>
    <name evidence="3" type="ORF">OVN521_LOCUS22838</name>
    <name evidence="5" type="ORF">SMN809_LOCUS47229</name>
    <name evidence="4" type="ORF">UXM345_LOCUS25598</name>
</gene>